<keyword evidence="4 9" id="KW-0210">Decarboxylase</keyword>
<feature type="binding site" evidence="9 11">
    <location>
        <position position="44"/>
    </location>
    <ligand>
        <name>substrate</name>
    </ligand>
</feature>
<evidence type="ECO:0000313" key="14">
    <source>
        <dbReference type="Proteomes" id="UP000216438"/>
    </source>
</evidence>
<reference evidence="14" key="1">
    <citation type="submission" date="2016-06" db="EMBL/GenBank/DDBJ databases">
        <authorList>
            <person name="Chen W."/>
            <person name="Hasegawa D.K."/>
        </authorList>
    </citation>
    <scope>NUCLEOTIDE SEQUENCE [LARGE SCALE GENOMIC DNA]</scope>
    <source>
        <strain evidence="14">MEAM1</strain>
    </source>
</reference>
<dbReference type="EC" id="4.1.1.23" evidence="9"/>
<dbReference type="CDD" id="cd04725">
    <property type="entry name" value="OMP_decarboxylase_like"/>
    <property type="match status" value="1"/>
</dbReference>
<reference evidence="13 14" key="2">
    <citation type="submission" date="2017-09" db="EMBL/GenBank/DDBJ databases">
        <title>The genome of whitefly Bemisia tabaci, a global crop pest, provides novel insights into virus transmission, host adaptation and insecticide resistance.</title>
        <authorList>
            <person name="Kaur N."/>
            <person name="Kliot A."/>
            <person name="Pinheiro P.V."/>
            <person name="Luan J."/>
            <person name="Zheng Y."/>
            <person name="Liu W."/>
            <person name="Sun H."/>
            <person name="Yang X."/>
            <person name="Xu Y."/>
            <person name="Luo Y."/>
            <person name="Kruse A."/>
            <person name="Fisher T.W."/>
            <person name="Nelson D.R."/>
            <person name="Elimelech M."/>
            <person name="MacCoss M."/>
            <person name="Johnson R."/>
            <person name="Cohen E."/>
            <person name="Hunter W.B."/>
            <person name="Brown J.K."/>
            <person name="Jander G."/>
            <person name="Cilia M."/>
            <person name="Douglas A.E."/>
            <person name="Ghanim M."/>
            <person name="Simmons A.M."/>
            <person name="Wintermantel W.M."/>
            <person name="Ling K.-S."/>
            <person name="Fei Z."/>
        </authorList>
    </citation>
    <scope>NUCLEOTIDE SEQUENCE [LARGE SCALE GENOMIC DNA]</scope>
    <source>
        <strain evidence="13 14">MEAM1</strain>
    </source>
</reference>
<dbReference type="InterPro" id="IPR047596">
    <property type="entry name" value="OMPdecase_bac"/>
</dbReference>
<evidence type="ECO:0000256" key="7">
    <source>
        <dbReference type="ARBA" id="ARBA00049157"/>
    </source>
</evidence>
<organism evidence="13 14">
    <name type="scientific">Candidatus Hamiltonella defensa</name>
    <name type="common">Bemisia tabaci</name>
    <dbReference type="NCBI Taxonomy" id="672795"/>
    <lineage>
        <taxon>Bacteria</taxon>
        <taxon>Pseudomonadati</taxon>
        <taxon>Pseudomonadota</taxon>
        <taxon>Gammaproteobacteria</taxon>
        <taxon>Enterobacterales</taxon>
        <taxon>Enterobacteriaceae</taxon>
        <taxon>aphid secondary symbionts</taxon>
        <taxon>Candidatus Williamhamiltonella</taxon>
    </lineage>
</organism>
<dbReference type="InterPro" id="IPR018089">
    <property type="entry name" value="OMPdecase_AS"/>
</dbReference>
<evidence type="ECO:0000256" key="6">
    <source>
        <dbReference type="ARBA" id="ARBA00023239"/>
    </source>
</evidence>
<comment type="catalytic activity">
    <reaction evidence="7 9 12">
        <text>orotidine 5'-phosphate + H(+) = UMP + CO2</text>
        <dbReference type="Rhea" id="RHEA:11596"/>
        <dbReference type="ChEBI" id="CHEBI:15378"/>
        <dbReference type="ChEBI" id="CHEBI:16526"/>
        <dbReference type="ChEBI" id="CHEBI:57538"/>
        <dbReference type="ChEBI" id="CHEBI:57865"/>
        <dbReference type="EC" id="4.1.1.23"/>
    </reaction>
</comment>
<dbReference type="GO" id="GO:0005829">
    <property type="term" value="C:cytosol"/>
    <property type="evidence" value="ECO:0007669"/>
    <property type="project" value="TreeGrafter"/>
</dbReference>
<feature type="active site" description="Proton donor" evidence="9">
    <location>
        <position position="73"/>
    </location>
</feature>
<feature type="binding site" evidence="9 11">
    <location>
        <position position="201"/>
    </location>
    <ligand>
        <name>substrate</name>
    </ligand>
</feature>
<dbReference type="HAMAP" id="MF_01200_B">
    <property type="entry name" value="OMPdecase_type1_B"/>
    <property type="match status" value="1"/>
</dbReference>
<dbReference type="PANTHER" id="PTHR32119">
    <property type="entry name" value="OROTIDINE 5'-PHOSPHATE DECARBOXYLASE"/>
    <property type="match status" value="1"/>
</dbReference>
<comment type="function">
    <text evidence="1 9">Catalyzes the decarboxylation of orotidine 5'-monophosphate (OMP) to uridine 5'-monophosphate (UMP).</text>
</comment>
<dbReference type="PROSITE" id="PS00156">
    <property type="entry name" value="OMPDECASE"/>
    <property type="match status" value="1"/>
</dbReference>
<proteinExistence type="inferred from homology"/>
<evidence type="ECO:0000256" key="9">
    <source>
        <dbReference type="HAMAP-Rule" id="MF_01200"/>
    </source>
</evidence>
<evidence type="ECO:0000256" key="1">
    <source>
        <dbReference type="ARBA" id="ARBA00002356"/>
    </source>
</evidence>
<dbReference type="OrthoDB" id="9806203at2"/>
<evidence type="ECO:0000256" key="2">
    <source>
        <dbReference type="ARBA" id="ARBA00004861"/>
    </source>
</evidence>
<feature type="binding site" evidence="9 11">
    <location>
        <position position="22"/>
    </location>
    <ligand>
        <name>substrate</name>
    </ligand>
</feature>
<keyword evidence="5 9" id="KW-0665">Pyrimidine biosynthesis</keyword>
<evidence type="ECO:0000256" key="12">
    <source>
        <dbReference type="RuleBase" id="RU000512"/>
    </source>
</evidence>
<feature type="binding site" evidence="9 11">
    <location>
        <position position="192"/>
    </location>
    <ligand>
        <name>substrate</name>
    </ligand>
</feature>
<feature type="active site" description="For OMPdecase activity" evidence="10">
    <location>
        <position position="71"/>
    </location>
</feature>
<dbReference type="GO" id="GO:0006207">
    <property type="term" value="P:'de novo' pyrimidine nucleobase biosynthetic process"/>
    <property type="evidence" value="ECO:0007669"/>
    <property type="project" value="InterPro"/>
</dbReference>
<gene>
    <name evidence="9" type="primary">pyrF</name>
    <name evidence="13" type="ORF">BA171_04100</name>
</gene>
<dbReference type="InterPro" id="IPR001754">
    <property type="entry name" value="OMPdeCOase_dom"/>
</dbReference>
<dbReference type="NCBIfam" id="TIGR01740">
    <property type="entry name" value="pyrF"/>
    <property type="match status" value="1"/>
</dbReference>
<evidence type="ECO:0000256" key="11">
    <source>
        <dbReference type="PIRSR" id="PIRSR614732-2"/>
    </source>
</evidence>
<dbReference type="GO" id="GO:0004590">
    <property type="term" value="F:orotidine-5'-phosphate decarboxylase activity"/>
    <property type="evidence" value="ECO:0007669"/>
    <property type="project" value="UniProtKB-UniRule"/>
</dbReference>
<feature type="binding site" evidence="9 11">
    <location>
        <position position="222"/>
    </location>
    <ligand>
        <name>substrate</name>
    </ligand>
</feature>
<dbReference type="EMBL" id="CP016303">
    <property type="protein sequence ID" value="ASX26277.1"/>
    <property type="molecule type" value="Genomic_DNA"/>
</dbReference>
<evidence type="ECO:0000256" key="4">
    <source>
        <dbReference type="ARBA" id="ARBA00022793"/>
    </source>
</evidence>
<comment type="subunit">
    <text evidence="3 9">Homodimer.</text>
</comment>
<feature type="binding site" evidence="9">
    <location>
        <begin position="71"/>
        <end position="80"/>
    </location>
    <ligand>
        <name>substrate</name>
    </ligand>
</feature>
<dbReference type="UniPathway" id="UPA00070">
    <property type="reaction ID" value="UER00120"/>
</dbReference>
<evidence type="ECO:0000256" key="5">
    <source>
        <dbReference type="ARBA" id="ARBA00022975"/>
    </source>
</evidence>
<dbReference type="FunFam" id="3.20.20.70:FF:000015">
    <property type="entry name" value="Orotidine 5'-phosphate decarboxylase"/>
    <property type="match status" value="1"/>
</dbReference>
<feature type="binding site" evidence="9 11">
    <location>
        <position position="131"/>
    </location>
    <ligand>
        <name>substrate</name>
    </ligand>
</feature>
<keyword evidence="6 9" id="KW-0456">Lyase</keyword>
<dbReference type="PANTHER" id="PTHR32119:SF2">
    <property type="entry name" value="OROTIDINE 5'-PHOSPHATE DECARBOXYLASE"/>
    <property type="match status" value="1"/>
</dbReference>
<evidence type="ECO:0000256" key="8">
    <source>
        <dbReference type="ARBA" id="ARBA00061012"/>
    </source>
</evidence>
<dbReference type="SMART" id="SM00934">
    <property type="entry name" value="OMPdecase"/>
    <property type="match status" value="1"/>
</dbReference>
<comment type="similarity">
    <text evidence="8 9">Belongs to the OMP decarboxylase family. Type 1 subfamily.</text>
</comment>
<dbReference type="NCBIfam" id="NF001273">
    <property type="entry name" value="PRK00230.1"/>
    <property type="match status" value="1"/>
</dbReference>
<feature type="active site" description="For OMPdecase activity" evidence="10">
    <location>
        <position position="73"/>
    </location>
</feature>
<name>A0A0E4C276_9ENTR</name>
<dbReference type="AlphaFoldDB" id="A0A0E4C276"/>
<comment type="pathway">
    <text evidence="2 9 12">Pyrimidine metabolism; UMP biosynthesis via de novo pathway; UMP from orotate: step 2/2.</text>
</comment>
<accession>A0A0E4C276</accession>
<dbReference type="InterPro" id="IPR011060">
    <property type="entry name" value="RibuloseP-bd_barrel"/>
</dbReference>
<dbReference type="Pfam" id="PF00215">
    <property type="entry name" value="OMPdecase"/>
    <property type="match status" value="1"/>
</dbReference>
<evidence type="ECO:0000313" key="13">
    <source>
        <dbReference type="EMBL" id="ASX26277.1"/>
    </source>
</evidence>
<dbReference type="Proteomes" id="UP000216438">
    <property type="component" value="Chromosome"/>
</dbReference>
<evidence type="ECO:0000256" key="10">
    <source>
        <dbReference type="PIRSR" id="PIRSR614732-1"/>
    </source>
</evidence>
<feature type="binding site" evidence="9 11">
    <location>
        <position position="221"/>
    </location>
    <ligand>
        <name>substrate</name>
    </ligand>
</feature>
<evidence type="ECO:0000256" key="3">
    <source>
        <dbReference type="ARBA" id="ARBA00011738"/>
    </source>
</evidence>
<dbReference type="Gene3D" id="3.20.20.70">
    <property type="entry name" value="Aldolase class I"/>
    <property type="match status" value="1"/>
</dbReference>
<dbReference type="InterPro" id="IPR013785">
    <property type="entry name" value="Aldolase_TIM"/>
</dbReference>
<dbReference type="RefSeq" id="WP_016857321.1">
    <property type="nucleotide sequence ID" value="NZ_CP016303.1"/>
</dbReference>
<feature type="active site" description="For OMPdecase activity" evidence="10">
    <location>
        <position position="76"/>
    </location>
</feature>
<sequence length="244" mass="27090">MIFYKPKKNSSHFLSPIIVALDYRDKNKALAFVDKINPQYCQLKVGNEMFTLYGPEWIKELQKRGFQVFLDLKFHDIPNTTARSVASAAELGVWMVNVHASGGGHMMEAAKKALLSYGKEAPLLIAVTLLTSMTTQDLQPIGIYGEHQEQVTRLAKLSQDSGMDGVVCSAQEAQMLRQRCGSNFQLVTPGIRPLNSVNFDQSRTMDPKEALKAGANYLVIGRPITGSEHPVQSLKNLYTLLMNS</sequence>
<protein>
    <recommendedName>
        <fullName evidence="9">Orotidine 5'-phosphate decarboxylase</fullName>
        <ecNumber evidence="9">4.1.1.23</ecNumber>
    </recommendedName>
    <alternativeName>
        <fullName evidence="9">OMP decarboxylase</fullName>
        <shortName evidence="9">OMPDCase</shortName>
        <shortName evidence="9">OMPdecase</shortName>
    </alternativeName>
</protein>
<dbReference type="GO" id="GO:0044205">
    <property type="term" value="P:'de novo' UMP biosynthetic process"/>
    <property type="evidence" value="ECO:0007669"/>
    <property type="project" value="UniProtKB-UniRule"/>
</dbReference>
<dbReference type="SUPFAM" id="SSF51366">
    <property type="entry name" value="Ribulose-phoshate binding barrel"/>
    <property type="match status" value="1"/>
</dbReference>
<dbReference type="InterPro" id="IPR014732">
    <property type="entry name" value="OMPdecase"/>
</dbReference>